<evidence type="ECO:0000256" key="2">
    <source>
        <dbReference type="ARBA" id="ARBA00009149"/>
    </source>
</evidence>
<dbReference type="PANTHER" id="PTHR37533">
    <property type="entry name" value="FLAGELLAR HOOK-LENGTH CONTROL PROTEIN"/>
    <property type="match status" value="1"/>
</dbReference>
<dbReference type="InterPro" id="IPR001635">
    <property type="entry name" value="Flag_hook_Flik"/>
</dbReference>
<comment type="function">
    <text evidence="1">Controls the length of the flagellar hook.</text>
</comment>
<evidence type="ECO:0000256" key="4">
    <source>
        <dbReference type="SAM" id="MobiDB-lite"/>
    </source>
</evidence>
<dbReference type="Pfam" id="PF02120">
    <property type="entry name" value="Flg_hook"/>
    <property type="match status" value="1"/>
</dbReference>
<dbReference type="InterPro" id="IPR021136">
    <property type="entry name" value="Flagellar_hook_control-like_C"/>
</dbReference>
<gene>
    <name evidence="6" type="ORF">ABRY99_09910</name>
</gene>
<reference evidence="6" key="1">
    <citation type="submission" date="2024-05" db="EMBL/GenBank/DDBJ databases">
        <authorList>
            <person name="Luo Y.-C."/>
            <person name="Nicholds J."/>
            <person name="Mortimer T."/>
            <person name="Maboni G."/>
        </authorList>
    </citation>
    <scope>NUCLEOTIDE SEQUENCE</scope>
    <source>
        <strain evidence="6">153920</strain>
    </source>
</reference>
<feature type="compositionally biased region" description="Low complexity" evidence="4">
    <location>
        <begin position="15"/>
        <end position="34"/>
    </location>
</feature>
<keyword evidence="3" id="KW-1005">Bacterial flagellum biogenesis</keyword>
<dbReference type="GO" id="GO:0044780">
    <property type="term" value="P:bacterial-type flagellum assembly"/>
    <property type="evidence" value="ECO:0007669"/>
    <property type="project" value="InterPro"/>
</dbReference>
<dbReference type="CDD" id="cd17470">
    <property type="entry name" value="T3SS_Flik_C"/>
    <property type="match status" value="1"/>
</dbReference>
<feature type="region of interest" description="Disordered" evidence="4">
    <location>
        <begin position="118"/>
        <end position="159"/>
    </location>
</feature>
<keyword evidence="6" id="KW-0969">Cilium</keyword>
<evidence type="ECO:0000313" key="6">
    <source>
        <dbReference type="EMBL" id="XDJ41264.1"/>
    </source>
</evidence>
<feature type="domain" description="Flagellar hook-length control protein-like C-terminal" evidence="5">
    <location>
        <begin position="292"/>
        <end position="370"/>
    </location>
</feature>
<feature type="compositionally biased region" description="Polar residues" evidence="4">
    <location>
        <begin position="376"/>
        <end position="387"/>
    </location>
</feature>
<feature type="compositionally biased region" description="Basic and acidic residues" evidence="4">
    <location>
        <begin position="128"/>
        <end position="147"/>
    </location>
</feature>
<keyword evidence="6" id="KW-0966">Cell projection</keyword>
<feature type="compositionally biased region" description="Low complexity" evidence="4">
    <location>
        <begin position="360"/>
        <end position="375"/>
    </location>
</feature>
<dbReference type="Gene3D" id="3.30.750.140">
    <property type="match status" value="1"/>
</dbReference>
<feature type="region of interest" description="Disordered" evidence="4">
    <location>
        <begin position="360"/>
        <end position="418"/>
    </location>
</feature>
<dbReference type="EMBL" id="CP158252">
    <property type="protein sequence ID" value="XDJ41264.1"/>
    <property type="molecule type" value="Genomic_DNA"/>
</dbReference>
<sequence>MPVLPVTSSSPPPAADASARGADAAASTDAPAFSNVLSRQRDGAAPPPETQSAETRRPAGKAGERAPADPAGQHDPLGPDETLSLILDSAALPLMQAAAATLENRAADAGAATRPAGAAEAHALRMPADIRAEPATDTRGGARDGRQADPAADTGSRLRAPGIEAAALLPAARARAAADEPAPAPIRDAGRARIAATQPHIQPANQAFDAQAAGRQAADPAVQVSFSASGADATQLAAPNVAQASAAAPAAASLLPAGTPAPAAAPVVAVPTPLSNPQWPQDFSRQVLQLTQSLAGAGHTVQMHVNPPELGPIHITLHVGDSITQASFVSPHASVRQALENALPHLEQQLAQAGLSLGQADVGDQQPGQQTQGQGSSARNGESTFSLDGQLGDTASLPTASPTPRTIARPDALVDTFA</sequence>
<evidence type="ECO:0000256" key="1">
    <source>
        <dbReference type="ARBA" id="ARBA00003944"/>
    </source>
</evidence>
<dbReference type="PRINTS" id="PR01007">
    <property type="entry name" value="FLGHOOKFLIK"/>
</dbReference>
<dbReference type="AlphaFoldDB" id="A0AB39CH41"/>
<dbReference type="InterPro" id="IPR038610">
    <property type="entry name" value="FliK-like_C_sf"/>
</dbReference>
<dbReference type="RefSeq" id="WP_368643115.1">
    <property type="nucleotide sequence ID" value="NZ_CP158252.1"/>
</dbReference>
<dbReference type="InterPro" id="IPR052563">
    <property type="entry name" value="FliK"/>
</dbReference>
<feature type="region of interest" description="Disordered" evidence="4">
    <location>
        <begin position="1"/>
        <end position="82"/>
    </location>
</feature>
<name>A0AB39CH41_9BURK</name>
<protein>
    <submittedName>
        <fullName evidence="6">Flagellar hook-length control protein FliK</fullName>
    </submittedName>
</protein>
<accession>A0AB39CH41</accession>
<feature type="compositionally biased region" description="Basic and acidic residues" evidence="4">
    <location>
        <begin position="54"/>
        <end position="67"/>
    </location>
</feature>
<comment type="similarity">
    <text evidence="2">Belongs to the FliK family.</text>
</comment>
<evidence type="ECO:0000259" key="5">
    <source>
        <dbReference type="Pfam" id="PF02120"/>
    </source>
</evidence>
<organism evidence="6">
    <name type="scientific">Castellaniella ginsengisoli</name>
    <dbReference type="NCBI Taxonomy" id="546114"/>
    <lineage>
        <taxon>Bacteria</taxon>
        <taxon>Pseudomonadati</taxon>
        <taxon>Pseudomonadota</taxon>
        <taxon>Betaproteobacteria</taxon>
        <taxon>Burkholderiales</taxon>
        <taxon>Alcaligenaceae</taxon>
        <taxon>Castellaniella</taxon>
    </lineage>
</organism>
<dbReference type="GO" id="GO:0009424">
    <property type="term" value="C:bacterial-type flagellum hook"/>
    <property type="evidence" value="ECO:0007669"/>
    <property type="project" value="InterPro"/>
</dbReference>
<keyword evidence="6" id="KW-0282">Flagellum</keyword>
<dbReference type="PANTHER" id="PTHR37533:SF2">
    <property type="entry name" value="FLAGELLAR HOOK-LENGTH CONTROL PROTEIN"/>
    <property type="match status" value="1"/>
</dbReference>
<evidence type="ECO:0000256" key="3">
    <source>
        <dbReference type="ARBA" id="ARBA00022795"/>
    </source>
</evidence>
<proteinExistence type="inferred from homology"/>